<dbReference type="RefSeq" id="WP_129894050.1">
    <property type="nucleotide sequence ID" value="NZ_CP035758.1"/>
</dbReference>
<name>A0A4P6K4U0_KTERU</name>
<protein>
    <recommendedName>
        <fullName evidence="3">DUF403 domain-containing protein</fullName>
    </recommendedName>
</protein>
<dbReference type="Proteomes" id="UP000290365">
    <property type="component" value="Chromosome"/>
</dbReference>
<reference evidence="1 2" key="1">
    <citation type="submission" date="2019-01" db="EMBL/GenBank/DDBJ databases">
        <title>Ktedonosporobacter rubrisoli SCAWS-G2.</title>
        <authorList>
            <person name="Huang Y."/>
            <person name="Yan B."/>
        </authorList>
    </citation>
    <scope>NUCLEOTIDE SEQUENCE [LARGE SCALE GENOMIC DNA]</scope>
    <source>
        <strain evidence="1 2">SCAWS-G2</strain>
    </source>
</reference>
<evidence type="ECO:0000313" key="1">
    <source>
        <dbReference type="EMBL" id="QBD82982.1"/>
    </source>
</evidence>
<organism evidence="1 2">
    <name type="scientific">Ktedonosporobacter rubrisoli</name>
    <dbReference type="NCBI Taxonomy" id="2509675"/>
    <lineage>
        <taxon>Bacteria</taxon>
        <taxon>Bacillati</taxon>
        <taxon>Chloroflexota</taxon>
        <taxon>Ktedonobacteria</taxon>
        <taxon>Ktedonobacterales</taxon>
        <taxon>Ktedonosporobacteraceae</taxon>
        <taxon>Ktedonosporobacter</taxon>
    </lineage>
</organism>
<evidence type="ECO:0000313" key="2">
    <source>
        <dbReference type="Proteomes" id="UP000290365"/>
    </source>
</evidence>
<keyword evidence="2" id="KW-1185">Reference proteome</keyword>
<evidence type="ECO:0008006" key="3">
    <source>
        <dbReference type="Google" id="ProtNLM"/>
    </source>
</evidence>
<dbReference type="AlphaFoldDB" id="A0A4P6K4U0"/>
<proteinExistence type="predicted"/>
<accession>A0A4P6K4U0</accession>
<sequence length="174" mass="20323">MAKRVNSHHSNRRYDWKEPEILSFVEFNLLVRQQVKEIIQSQEHIQRLCNQFSSSGEIGSDECDYLLTALHSIRIAICTFYRLFEEPGSLPAIVKPLYYPLLAELFASEMLIEKITQIARSFRLPGRLVSNTMVKQHFTLIHNLGELLETCENIKLFAQHMLDQACFQLLRKIK</sequence>
<dbReference type="KEGG" id="kbs:EPA93_46285"/>
<dbReference type="EMBL" id="CP035758">
    <property type="protein sequence ID" value="QBD82982.1"/>
    <property type="molecule type" value="Genomic_DNA"/>
</dbReference>
<gene>
    <name evidence="1" type="ORF">EPA93_46285</name>
</gene>